<feature type="region of interest" description="Disordered" evidence="1">
    <location>
        <begin position="1"/>
        <end position="21"/>
    </location>
</feature>
<name>A0A067K3U1_JATCU</name>
<organism evidence="2 3">
    <name type="scientific">Jatropha curcas</name>
    <name type="common">Barbados nut</name>
    <dbReference type="NCBI Taxonomy" id="180498"/>
    <lineage>
        <taxon>Eukaryota</taxon>
        <taxon>Viridiplantae</taxon>
        <taxon>Streptophyta</taxon>
        <taxon>Embryophyta</taxon>
        <taxon>Tracheophyta</taxon>
        <taxon>Spermatophyta</taxon>
        <taxon>Magnoliopsida</taxon>
        <taxon>eudicotyledons</taxon>
        <taxon>Gunneridae</taxon>
        <taxon>Pentapetalae</taxon>
        <taxon>rosids</taxon>
        <taxon>fabids</taxon>
        <taxon>Malpighiales</taxon>
        <taxon>Euphorbiaceae</taxon>
        <taxon>Crotonoideae</taxon>
        <taxon>Jatropheae</taxon>
        <taxon>Jatropha</taxon>
    </lineage>
</organism>
<evidence type="ECO:0000256" key="1">
    <source>
        <dbReference type="SAM" id="MobiDB-lite"/>
    </source>
</evidence>
<dbReference type="EMBL" id="KK914892">
    <property type="protein sequence ID" value="KDP26930.1"/>
    <property type="molecule type" value="Genomic_DNA"/>
</dbReference>
<accession>A0A067K3U1</accession>
<feature type="compositionally biased region" description="Basic residues" evidence="1">
    <location>
        <begin position="77"/>
        <end position="91"/>
    </location>
</feature>
<evidence type="ECO:0000313" key="3">
    <source>
        <dbReference type="Proteomes" id="UP000027138"/>
    </source>
</evidence>
<dbReference type="AlphaFoldDB" id="A0A067K3U1"/>
<proteinExistence type="predicted"/>
<evidence type="ECO:0000313" key="2">
    <source>
        <dbReference type="EMBL" id="KDP26930.1"/>
    </source>
</evidence>
<sequence length="99" mass="11676">MVLSPSESYIGTEGGKTRMRPRGVDWRSPRWLCSVSTKQRHKWLPLIVFSDLELWLAGFCGQRLEIEGEVEKNGLEKKKKKKKKKKKRKRKEKGDSREF</sequence>
<feature type="region of interest" description="Disordered" evidence="1">
    <location>
        <begin position="71"/>
        <end position="99"/>
    </location>
</feature>
<reference evidence="2 3" key="1">
    <citation type="journal article" date="2014" name="PLoS ONE">
        <title>Global Analysis of Gene Expression Profiles in Physic Nut (Jatropha curcas L.) Seedlings Exposed to Salt Stress.</title>
        <authorList>
            <person name="Zhang L."/>
            <person name="Zhang C."/>
            <person name="Wu P."/>
            <person name="Chen Y."/>
            <person name="Li M."/>
            <person name="Jiang H."/>
            <person name="Wu G."/>
        </authorList>
    </citation>
    <scope>NUCLEOTIDE SEQUENCE [LARGE SCALE GENOMIC DNA]</scope>
    <source>
        <strain evidence="3">cv. GZQX0401</strain>
        <tissue evidence="2">Young leaves</tissue>
    </source>
</reference>
<dbReference type="Proteomes" id="UP000027138">
    <property type="component" value="Unassembled WGS sequence"/>
</dbReference>
<keyword evidence="3" id="KW-1185">Reference proteome</keyword>
<protein>
    <submittedName>
        <fullName evidence="2">Uncharacterized protein</fullName>
    </submittedName>
</protein>
<gene>
    <name evidence="2" type="ORF">JCGZ_21023</name>
</gene>